<feature type="region of interest" description="Disordered" evidence="1">
    <location>
        <begin position="84"/>
        <end position="117"/>
    </location>
</feature>
<dbReference type="VEuPathDB" id="VectorBase:AMAM004557"/>
<evidence type="ECO:0000313" key="2">
    <source>
        <dbReference type="EnsemblMetazoa" id="AMAM004557-PA"/>
    </source>
</evidence>
<proteinExistence type="predicted"/>
<reference evidence="2" key="2">
    <citation type="submission" date="2020-05" db="UniProtKB">
        <authorList>
            <consortium name="EnsemblMetazoa"/>
        </authorList>
    </citation>
    <scope>IDENTIFICATION</scope>
    <source>
        <strain evidence="2">maculatus3</strain>
    </source>
</reference>
<dbReference type="AlphaFoldDB" id="A0A182SDF8"/>
<evidence type="ECO:0000256" key="1">
    <source>
        <dbReference type="SAM" id="MobiDB-lite"/>
    </source>
</evidence>
<sequence>MSSEDKQYLQNDFQRRWEMLQNRVVTPVAENSRHSFTTDQTGTGSFVTSIVRGPPAYCHQQTTAAPEQKKTFEQAYKEVLEKQLGTQIKREPTSRSKPVTAVVEPAPSTSSKKVRLA</sequence>
<protein>
    <submittedName>
        <fullName evidence="2">Uncharacterized protein</fullName>
    </submittedName>
</protein>
<dbReference type="EnsemblMetazoa" id="AMAM004557-RA">
    <property type="protein sequence ID" value="AMAM004557-PA"/>
    <property type="gene ID" value="AMAM004557"/>
</dbReference>
<accession>A0A182SDF8</accession>
<organism evidence="2 3">
    <name type="scientific">Anopheles maculatus</name>
    <dbReference type="NCBI Taxonomy" id="74869"/>
    <lineage>
        <taxon>Eukaryota</taxon>
        <taxon>Metazoa</taxon>
        <taxon>Ecdysozoa</taxon>
        <taxon>Arthropoda</taxon>
        <taxon>Hexapoda</taxon>
        <taxon>Insecta</taxon>
        <taxon>Pterygota</taxon>
        <taxon>Neoptera</taxon>
        <taxon>Endopterygota</taxon>
        <taxon>Diptera</taxon>
        <taxon>Nematocera</taxon>
        <taxon>Culicoidea</taxon>
        <taxon>Culicidae</taxon>
        <taxon>Anophelinae</taxon>
        <taxon>Anopheles</taxon>
        <taxon>Anopheles maculatus group</taxon>
    </lineage>
</organism>
<evidence type="ECO:0000313" key="3">
    <source>
        <dbReference type="Proteomes" id="UP000075901"/>
    </source>
</evidence>
<reference evidence="3" key="1">
    <citation type="submission" date="2013-09" db="EMBL/GenBank/DDBJ databases">
        <title>The Genome Sequence of Anopheles maculatus species B.</title>
        <authorList>
            <consortium name="The Broad Institute Genomics Platform"/>
            <person name="Neafsey D.E."/>
            <person name="Besansky N."/>
            <person name="Howell P."/>
            <person name="Walton C."/>
            <person name="Young S.K."/>
            <person name="Zeng Q."/>
            <person name="Gargeya S."/>
            <person name="Fitzgerald M."/>
            <person name="Haas B."/>
            <person name="Abouelleil A."/>
            <person name="Allen A.W."/>
            <person name="Alvarado L."/>
            <person name="Arachchi H.M."/>
            <person name="Berlin A.M."/>
            <person name="Chapman S.B."/>
            <person name="Gainer-Dewar J."/>
            <person name="Goldberg J."/>
            <person name="Griggs A."/>
            <person name="Gujja S."/>
            <person name="Hansen M."/>
            <person name="Howarth C."/>
            <person name="Imamovic A."/>
            <person name="Ireland A."/>
            <person name="Larimer J."/>
            <person name="McCowan C."/>
            <person name="Murphy C."/>
            <person name="Pearson M."/>
            <person name="Poon T.W."/>
            <person name="Priest M."/>
            <person name="Roberts A."/>
            <person name="Saif S."/>
            <person name="Shea T."/>
            <person name="Sisk P."/>
            <person name="Sykes S."/>
            <person name="Wortman J."/>
            <person name="Nusbaum C."/>
            <person name="Birren B."/>
        </authorList>
    </citation>
    <scope>NUCLEOTIDE SEQUENCE [LARGE SCALE GENOMIC DNA]</scope>
    <source>
        <strain evidence="3">maculatus3</strain>
    </source>
</reference>
<dbReference type="Proteomes" id="UP000075901">
    <property type="component" value="Unassembled WGS sequence"/>
</dbReference>
<name>A0A182SDF8_9DIPT</name>
<keyword evidence="3" id="KW-1185">Reference proteome</keyword>